<dbReference type="InterPro" id="IPR001452">
    <property type="entry name" value="SH3_domain"/>
</dbReference>
<feature type="compositionally biased region" description="Polar residues" evidence="4">
    <location>
        <begin position="759"/>
        <end position="773"/>
    </location>
</feature>
<proteinExistence type="predicted"/>
<feature type="region of interest" description="Disordered" evidence="4">
    <location>
        <begin position="677"/>
        <end position="788"/>
    </location>
</feature>
<dbReference type="GO" id="GO:0045202">
    <property type="term" value="C:synapse"/>
    <property type="evidence" value="ECO:0007669"/>
    <property type="project" value="GOC"/>
</dbReference>
<dbReference type="STRING" id="451379.A0A0N5AZN5"/>
<dbReference type="InterPro" id="IPR057884">
    <property type="entry name" value="FN3_RIM-BP1/2/3"/>
</dbReference>
<keyword evidence="1 3" id="KW-0728">SH3 domain</keyword>
<dbReference type="Proteomes" id="UP000046393">
    <property type="component" value="Unplaced"/>
</dbReference>
<feature type="compositionally biased region" description="Basic and acidic residues" evidence="4">
    <location>
        <begin position="960"/>
        <end position="974"/>
    </location>
</feature>
<name>A0A0N5AZN5_9BILA</name>
<feature type="compositionally biased region" description="Polar residues" evidence="4">
    <location>
        <begin position="875"/>
        <end position="888"/>
    </location>
</feature>
<dbReference type="PROSITE" id="PS50002">
    <property type="entry name" value="SH3"/>
    <property type="match status" value="2"/>
</dbReference>
<evidence type="ECO:0000259" key="5">
    <source>
        <dbReference type="PROSITE" id="PS50002"/>
    </source>
</evidence>
<keyword evidence="2" id="KW-0677">Repeat</keyword>
<evidence type="ECO:0000256" key="3">
    <source>
        <dbReference type="PROSITE-ProRule" id="PRU00192"/>
    </source>
</evidence>
<dbReference type="AlphaFoldDB" id="A0A0N5AZN5"/>
<feature type="domain" description="SH3" evidence="5">
    <location>
        <begin position="789"/>
        <end position="857"/>
    </location>
</feature>
<feature type="compositionally biased region" description="Basic and acidic residues" evidence="4">
    <location>
        <begin position="777"/>
        <end position="788"/>
    </location>
</feature>
<accession>A0A0N5AZN5</accession>
<evidence type="ECO:0000256" key="1">
    <source>
        <dbReference type="ARBA" id="ARBA00022443"/>
    </source>
</evidence>
<evidence type="ECO:0000313" key="7">
    <source>
        <dbReference type="WBParaSite" id="SMUV_0001046201-mRNA-1"/>
    </source>
</evidence>
<reference evidence="7" key="1">
    <citation type="submission" date="2017-02" db="UniProtKB">
        <authorList>
            <consortium name="WormBaseParasite"/>
        </authorList>
    </citation>
    <scope>IDENTIFICATION</scope>
</reference>
<dbReference type="SMART" id="SM00326">
    <property type="entry name" value="SH3"/>
    <property type="match status" value="2"/>
</dbReference>
<dbReference type="InterPro" id="IPR040325">
    <property type="entry name" value="RIMBP1/2/3"/>
</dbReference>
<dbReference type="PANTHER" id="PTHR14234">
    <property type="entry name" value="RIM BINDING PROTEIN-RELATED"/>
    <property type="match status" value="1"/>
</dbReference>
<dbReference type="InterPro" id="IPR036028">
    <property type="entry name" value="SH3-like_dom_sf"/>
</dbReference>
<feature type="compositionally biased region" description="Basic and acidic residues" evidence="4">
    <location>
        <begin position="677"/>
        <end position="735"/>
    </location>
</feature>
<keyword evidence="6" id="KW-1185">Reference proteome</keyword>
<feature type="domain" description="SH3" evidence="5">
    <location>
        <begin position="388"/>
        <end position="455"/>
    </location>
</feature>
<dbReference type="FunFam" id="2.30.30.40:FF:000016">
    <property type="entry name" value="RIMS-binding protein 2 isoform X2"/>
    <property type="match status" value="1"/>
</dbReference>
<feature type="region of interest" description="Disordered" evidence="4">
    <location>
        <begin position="857"/>
        <end position="974"/>
    </location>
</feature>
<dbReference type="Gene3D" id="2.30.30.40">
    <property type="entry name" value="SH3 Domains"/>
    <property type="match status" value="2"/>
</dbReference>
<evidence type="ECO:0000256" key="4">
    <source>
        <dbReference type="SAM" id="MobiDB-lite"/>
    </source>
</evidence>
<dbReference type="Pfam" id="PF25523">
    <property type="entry name" value="Ig_RIMBP2"/>
    <property type="match status" value="1"/>
</dbReference>
<feature type="compositionally biased region" description="Pro residues" evidence="4">
    <location>
        <begin position="864"/>
        <end position="874"/>
    </location>
</feature>
<evidence type="ECO:0000313" key="6">
    <source>
        <dbReference type="Proteomes" id="UP000046393"/>
    </source>
</evidence>
<feature type="compositionally biased region" description="Basic and acidic residues" evidence="4">
    <location>
        <begin position="743"/>
        <end position="756"/>
    </location>
</feature>
<sequence>MDISSSNADHVLLRLSDFADDPPIFITVRTRTREGTVSSDSNVARVPRGISVNTALGAVTQSAPIAVSNYATSMNDPGYGAFAVSRSLGTASSTNLLQPTQAAISTGQIATLSHPDYQLAGLPSSAPTANLLSGLSLGTTQEITDTKLKANITGTGTNLSRVQLGQVQQQQVAAQTQGINVLTGLPLNSAFQRNLYPTTQMNTAFTTSLTSNPMSVPTALNSYSAAAPLLSTNPSTDPALAFAPSTNIVFNHGGKSVPSTGALQETSSAEYLQGSWKPLNRYYTFHPKLLCREAAGTEEKPSVLEMEHNYLLKHRATQQLPTLPQNSRGKLEQYLRGRCISADDKQTKGFIGYLPRGYLPASLARLRSEELCSTRSEPDLRPIALDDNMCRWFVALYDYSHHMSPNVNAEEEELSFRKHQLIKVYGDVDPDGFYMGQIGHRIGLVPSNMVIEIAKDDVLSQRRRSDAVSDTATRRMRWGSFKSRSYDHAGDRIPPSYRQNIEPDYPTFHRREHSLPSRPLDYSLIRRPYDSRSDYGPRGDYGRIDYIPRNEHSRGDYVNRNEYEYSSRPEHSRGDYSARGEYSSRERDDIHKGYHGNERHQRDHHGRDSYPREYRKEPQERERHEYYRGERDGISSREMRNMREGRDQREGHELRDLRNLKDFRDVRDMRDISAEQRDYRDQRYSREATTSKRVKDYPEDGEDTRHRNYRDGRELRDIDYKEERGELARQYDERAGPSNRDPNVQREYRVRERGRPSEGGQTEPTRESQQNYATEPDEMRSSKINGDRRMIRKMRAIYDYDSTHLSPNIDGGQVELSFHAGDVITTYGEMDDDGFYWGELNGSQGLVPSNFLSPVAQSTMQPTKFPPEQSPQPVQPFTSVSASATANDQVHEQPRTKGVAFQEVVRKPMPRQSSQSSAKASANQKVTPKAGSGSKTLTKKPSDLGSKTGTATRKSSQASKKTDSSIKVHLDSSR</sequence>
<dbReference type="GO" id="GO:0007274">
    <property type="term" value="P:neuromuscular synaptic transmission"/>
    <property type="evidence" value="ECO:0007669"/>
    <property type="project" value="TreeGrafter"/>
</dbReference>
<protein>
    <submittedName>
        <fullName evidence="7">SH3 domain-containing protein</fullName>
    </submittedName>
</protein>
<dbReference type="Pfam" id="PF07653">
    <property type="entry name" value="SH3_2"/>
    <property type="match status" value="2"/>
</dbReference>
<feature type="region of interest" description="Disordered" evidence="4">
    <location>
        <begin position="528"/>
        <end position="653"/>
    </location>
</feature>
<evidence type="ECO:0000256" key="2">
    <source>
        <dbReference type="ARBA" id="ARBA00022737"/>
    </source>
</evidence>
<dbReference type="PANTHER" id="PTHR14234:SF19">
    <property type="entry name" value="RIM-BINDING PROTEIN, ISOFORM F"/>
    <property type="match status" value="1"/>
</dbReference>
<feature type="compositionally biased region" description="Polar residues" evidence="4">
    <location>
        <begin position="945"/>
        <end position="959"/>
    </location>
</feature>
<feature type="compositionally biased region" description="Low complexity" evidence="4">
    <location>
        <begin position="912"/>
        <end position="925"/>
    </location>
</feature>
<dbReference type="SUPFAM" id="SSF50044">
    <property type="entry name" value="SH3-domain"/>
    <property type="match status" value="2"/>
</dbReference>
<feature type="region of interest" description="Disordered" evidence="4">
    <location>
        <begin position="489"/>
        <end position="514"/>
    </location>
</feature>
<organism evidence="6 7">
    <name type="scientific">Syphacia muris</name>
    <dbReference type="NCBI Taxonomy" id="451379"/>
    <lineage>
        <taxon>Eukaryota</taxon>
        <taxon>Metazoa</taxon>
        <taxon>Ecdysozoa</taxon>
        <taxon>Nematoda</taxon>
        <taxon>Chromadorea</taxon>
        <taxon>Rhabditida</taxon>
        <taxon>Spirurina</taxon>
        <taxon>Oxyuridomorpha</taxon>
        <taxon>Oxyuroidea</taxon>
        <taxon>Oxyuridae</taxon>
        <taxon>Syphacia</taxon>
    </lineage>
</organism>
<dbReference type="WBParaSite" id="SMUV_0001046201-mRNA-1">
    <property type="protein sequence ID" value="SMUV_0001046201-mRNA-1"/>
    <property type="gene ID" value="SMUV_0001046201"/>
</dbReference>
<dbReference type="FunFam" id="2.30.30.40:FF:000023">
    <property type="entry name" value="RIMS-binding protein 2 isoform F"/>
    <property type="match status" value="1"/>
</dbReference>